<dbReference type="InterPro" id="IPR011990">
    <property type="entry name" value="TPR-like_helical_dom_sf"/>
</dbReference>
<dbReference type="EMBL" id="LDAU01000154">
    <property type="protein sequence ID" value="KRX02514.1"/>
    <property type="molecule type" value="Genomic_DNA"/>
</dbReference>
<keyword evidence="2" id="KW-0472">Membrane</keyword>
<dbReference type="Proteomes" id="UP000054937">
    <property type="component" value="Unassembled WGS sequence"/>
</dbReference>
<dbReference type="SUPFAM" id="SSF48452">
    <property type="entry name" value="TPR-like"/>
    <property type="match status" value="1"/>
</dbReference>
<evidence type="ECO:0000313" key="4">
    <source>
        <dbReference type="Proteomes" id="UP000054937"/>
    </source>
</evidence>
<proteinExistence type="predicted"/>
<dbReference type="AlphaFoldDB" id="A0A0V0QJY4"/>
<gene>
    <name evidence="3" type="ORF">PPERSA_11854</name>
</gene>
<evidence type="ECO:0000313" key="3">
    <source>
        <dbReference type="EMBL" id="KRX02514.1"/>
    </source>
</evidence>
<sequence length="461" mass="53486">MMRNSESKEKNDYKFPNYQQEKIKTEGNLHAQNHTSRKASVNSAREILIQADDDEKLSQKSGSSLKMSVDRYPIQLSQQFKQSANNLKKKVESDNKKFKQIKRNMNSYMGNAEGIIDPMDELKSPKSGENKKTNIKRVAKITTQQQPFSDNQHGMTSQGKSCTNNKQIIYTPEQVLEQVDDLKNQIENQNPKQSAKNYRKQSESYYIDSKDRIKKFKVLLSQGNQYLQNKRFQESISVFAEASQIIHPDYFKDDVKEFQQCIEYLNDCFSQIAKANFQLDKFDICLGLCNNILQTDPENYEIMQLKSICQKKLGLEDQEIFQKQLEQAEKKHMLHVTSNLSGSMVFENIESPVRRDSNQEYDKNHSSINLQMLSQLQKLMFRKSKVNIMANLVSSSFLAMLLGVFLRKYMLKGDGQKKYAFLIALITGMAFYWASHSIITKNLKNKKNKKQQKTLKPESAW</sequence>
<feature type="transmembrane region" description="Helical" evidence="2">
    <location>
        <begin position="388"/>
        <end position="407"/>
    </location>
</feature>
<organism evidence="3 4">
    <name type="scientific">Pseudocohnilembus persalinus</name>
    <name type="common">Ciliate</name>
    <dbReference type="NCBI Taxonomy" id="266149"/>
    <lineage>
        <taxon>Eukaryota</taxon>
        <taxon>Sar</taxon>
        <taxon>Alveolata</taxon>
        <taxon>Ciliophora</taxon>
        <taxon>Intramacronucleata</taxon>
        <taxon>Oligohymenophorea</taxon>
        <taxon>Scuticociliatia</taxon>
        <taxon>Philasterida</taxon>
        <taxon>Pseudocohnilembidae</taxon>
        <taxon>Pseudocohnilembus</taxon>
    </lineage>
</organism>
<evidence type="ECO:0000256" key="1">
    <source>
        <dbReference type="SAM" id="MobiDB-lite"/>
    </source>
</evidence>
<keyword evidence="2" id="KW-0812">Transmembrane</keyword>
<feature type="region of interest" description="Disordered" evidence="1">
    <location>
        <begin position="1"/>
        <end position="64"/>
    </location>
</feature>
<dbReference type="InParanoid" id="A0A0V0QJY4"/>
<dbReference type="OrthoDB" id="420195at2759"/>
<reference evidence="3 4" key="1">
    <citation type="journal article" date="2015" name="Sci. Rep.">
        <title>Genome of the facultative scuticociliatosis pathogen Pseudocohnilembus persalinus provides insight into its virulence through horizontal gene transfer.</title>
        <authorList>
            <person name="Xiong J."/>
            <person name="Wang G."/>
            <person name="Cheng J."/>
            <person name="Tian M."/>
            <person name="Pan X."/>
            <person name="Warren A."/>
            <person name="Jiang C."/>
            <person name="Yuan D."/>
            <person name="Miao W."/>
        </authorList>
    </citation>
    <scope>NUCLEOTIDE SEQUENCE [LARGE SCALE GENOMIC DNA]</scope>
    <source>
        <strain evidence="3">36N120E</strain>
    </source>
</reference>
<keyword evidence="4" id="KW-1185">Reference proteome</keyword>
<evidence type="ECO:0000256" key="2">
    <source>
        <dbReference type="SAM" id="Phobius"/>
    </source>
</evidence>
<feature type="transmembrane region" description="Helical" evidence="2">
    <location>
        <begin position="419"/>
        <end position="439"/>
    </location>
</feature>
<feature type="compositionally biased region" description="Basic and acidic residues" evidence="1">
    <location>
        <begin position="1"/>
        <end position="13"/>
    </location>
</feature>
<dbReference type="Gene3D" id="1.25.40.10">
    <property type="entry name" value="Tetratricopeptide repeat domain"/>
    <property type="match status" value="1"/>
</dbReference>
<accession>A0A0V0QJY4</accession>
<comment type="caution">
    <text evidence="3">The sequence shown here is derived from an EMBL/GenBank/DDBJ whole genome shotgun (WGS) entry which is preliminary data.</text>
</comment>
<protein>
    <submittedName>
        <fullName evidence="3">Uncharacterized protein</fullName>
    </submittedName>
</protein>
<name>A0A0V0QJY4_PSEPJ</name>
<feature type="compositionally biased region" description="Polar residues" evidence="1">
    <location>
        <begin position="30"/>
        <end position="43"/>
    </location>
</feature>
<keyword evidence="2" id="KW-1133">Transmembrane helix</keyword>